<dbReference type="AlphaFoldDB" id="A0A1M6FCD7"/>
<dbReference type="RefSeq" id="WP_019388193.1">
    <property type="nucleotide sequence ID" value="NZ_ALIH01000011.1"/>
</dbReference>
<name>A0A1M6FCD7_9FLAO</name>
<proteinExistence type="predicted"/>
<keyword evidence="2" id="KW-1185">Reference proteome</keyword>
<evidence type="ECO:0000313" key="1">
    <source>
        <dbReference type="EMBL" id="SHI95332.1"/>
    </source>
</evidence>
<evidence type="ECO:0008006" key="3">
    <source>
        <dbReference type="Google" id="ProtNLM"/>
    </source>
</evidence>
<dbReference type="EMBL" id="FQYK01000005">
    <property type="protein sequence ID" value="SHI95332.1"/>
    <property type="molecule type" value="Genomic_DNA"/>
</dbReference>
<dbReference type="Proteomes" id="UP000184396">
    <property type="component" value="Unassembled WGS sequence"/>
</dbReference>
<gene>
    <name evidence="1" type="ORF">SAMN05216261_2316</name>
</gene>
<accession>A0A1M6FCD7</accession>
<sequence length="245" mass="29267">MKKITLILIILISTLSCKDKSEKKIDSTKIEPKVKFEKLDSEDENNFKNNELKFEQFRSAENDELNKLSIDFDNYKLIINGYSTFNDNFIIDKDTLIFDEELGFNFENRLIEIQPKNKFDKFELFIALENNLTVYVGEKQFQELKNWKKIEQYEKLKDSSNFFFKTSNYNRKIKEQKLESDFEKIKREVLKLKGEYITEEINKADSINKLPIEFWISRVFLKIIRTKENGEKEQLVIINNSSWGC</sequence>
<organism evidence="1 2">
    <name type="scientific">Algibacter luteus</name>
    <dbReference type="NCBI Taxonomy" id="1178825"/>
    <lineage>
        <taxon>Bacteria</taxon>
        <taxon>Pseudomonadati</taxon>
        <taxon>Bacteroidota</taxon>
        <taxon>Flavobacteriia</taxon>
        <taxon>Flavobacteriales</taxon>
        <taxon>Flavobacteriaceae</taxon>
        <taxon>Algibacter</taxon>
    </lineage>
</organism>
<dbReference type="PROSITE" id="PS51257">
    <property type="entry name" value="PROKAR_LIPOPROTEIN"/>
    <property type="match status" value="1"/>
</dbReference>
<evidence type="ECO:0000313" key="2">
    <source>
        <dbReference type="Proteomes" id="UP000184396"/>
    </source>
</evidence>
<reference evidence="1 2" key="1">
    <citation type="submission" date="2016-11" db="EMBL/GenBank/DDBJ databases">
        <authorList>
            <person name="Jaros S."/>
            <person name="Januszkiewicz K."/>
            <person name="Wedrychowicz H."/>
        </authorList>
    </citation>
    <scope>NUCLEOTIDE SEQUENCE [LARGE SCALE GENOMIC DNA]</scope>
    <source>
        <strain evidence="1 2">CGMCC 1.12213</strain>
    </source>
</reference>
<protein>
    <recommendedName>
        <fullName evidence="3">Lipoprotein</fullName>
    </recommendedName>
</protein>